<protein>
    <submittedName>
        <fullName evidence="1">Smg-9, nonsense mediated mRNA decay factor</fullName>
    </submittedName>
</protein>
<dbReference type="PANTHER" id="PTHR14270">
    <property type="entry name" value="NONSENSE-MEDIATED MRNA DECAY FACTOR SMG9"/>
    <property type="match status" value="1"/>
</dbReference>
<dbReference type="InterPro" id="IPR039177">
    <property type="entry name" value="SMG9"/>
</dbReference>
<gene>
    <name evidence="1" type="primary">SMG9_1</name>
    <name evidence="1" type="ORF">P7K49_034520</name>
</gene>
<sequence>MSASRALSPPTSPPSVFLQNKARREDFCPRKLRQMHLMIDQLMAHSHLRYKGEDSQIPPKLVLIQLPGSFSTPRLVSCSCLDCQRFPPPQTHNMVPEAEAFSPPGTLSMLQCNVFPGLPPDFLDSEVNLFLVPFMDSEAESENPPRAGPGSSPLFSLLPGYRGHPSFQSLVSKLRSQVMSMARPQLSHTILTEKNWFHYAARIWDGVKKSSALAEYSRLLA</sequence>
<evidence type="ECO:0000313" key="1">
    <source>
        <dbReference type="EMBL" id="KAK2088613.1"/>
    </source>
</evidence>
<organism evidence="1 2">
    <name type="scientific">Saguinus oedipus</name>
    <name type="common">Cotton-top tamarin</name>
    <name type="synonym">Oedipomidas oedipus</name>
    <dbReference type="NCBI Taxonomy" id="9490"/>
    <lineage>
        <taxon>Eukaryota</taxon>
        <taxon>Metazoa</taxon>
        <taxon>Chordata</taxon>
        <taxon>Craniata</taxon>
        <taxon>Vertebrata</taxon>
        <taxon>Euteleostomi</taxon>
        <taxon>Mammalia</taxon>
        <taxon>Eutheria</taxon>
        <taxon>Euarchontoglires</taxon>
        <taxon>Primates</taxon>
        <taxon>Haplorrhini</taxon>
        <taxon>Platyrrhini</taxon>
        <taxon>Cebidae</taxon>
        <taxon>Callitrichinae</taxon>
        <taxon>Saguinus</taxon>
    </lineage>
</organism>
<comment type="caution">
    <text evidence="1">The sequence shown here is derived from an EMBL/GenBank/DDBJ whole genome shotgun (WGS) entry which is preliminary data.</text>
</comment>
<reference evidence="1 2" key="1">
    <citation type="submission" date="2023-05" db="EMBL/GenBank/DDBJ databases">
        <title>B98-5 Cell Line De Novo Hybrid Assembly: An Optical Mapping Approach.</title>
        <authorList>
            <person name="Kananen K."/>
            <person name="Auerbach J.A."/>
            <person name="Kautto E."/>
            <person name="Blachly J.S."/>
        </authorList>
    </citation>
    <scope>NUCLEOTIDE SEQUENCE [LARGE SCALE GENOMIC DNA]</scope>
    <source>
        <strain evidence="1">B95-8</strain>
        <tissue evidence="1">Cell line</tissue>
    </source>
</reference>
<dbReference type="Proteomes" id="UP001266305">
    <property type="component" value="Unassembled WGS sequence"/>
</dbReference>
<dbReference type="EMBL" id="JASSZA010000019">
    <property type="protein sequence ID" value="KAK2088613.1"/>
    <property type="molecule type" value="Genomic_DNA"/>
</dbReference>
<evidence type="ECO:0000313" key="2">
    <source>
        <dbReference type="Proteomes" id="UP001266305"/>
    </source>
</evidence>
<keyword evidence="2" id="KW-1185">Reference proteome</keyword>
<name>A0ABQ9TW38_SAGOE</name>
<accession>A0ABQ9TW38</accession>
<dbReference type="PANTHER" id="PTHR14270:SF0">
    <property type="entry name" value="NONSENSE-MEDIATED MRNA DECAY FACTOR SMG9"/>
    <property type="match status" value="1"/>
</dbReference>
<proteinExistence type="predicted"/>